<protein>
    <submittedName>
        <fullName evidence="2">Heavy-metal-associated domain-containing protein</fullName>
    </submittedName>
</protein>
<dbReference type="CDD" id="cd00371">
    <property type="entry name" value="HMA"/>
    <property type="match status" value="1"/>
</dbReference>
<dbReference type="Proteomes" id="UP000298631">
    <property type="component" value="Chromosome"/>
</dbReference>
<dbReference type="KEGG" id="pseb:EOK75_07080"/>
<evidence type="ECO:0000313" key="2">
    <source>
        <dbReference type="EMBL" id="QCO55534.1"/>
    </source>
</evidence>
<dbReference type="OrthoDB" id="9801832at2"/>
<proteinExistence type="predicted"/>
<evidence type="ECO:0000259" key="1">
    <source>
        <dbReference type="PROSITE" id="PS50846"/>
    </source>
</evidence>
<dbReference type="SUPFAM" id="SSF55008">
    <property type="entry name" value="HMA, heavy metal-associated domain"/>
    <property type="match status" value="1"/>
</dbReference>
<accession>A0A4V1E0R3</accession>
<evidence type="ECO:0000313" key="3">
    <source>
        <dbReference type="Proteomes" id="UP000298631"/>
    </source>
</evidence>
<dbReference type="Pfam" id="PF00403">
    <property type="entry name" value="HMA"/>
    <property type="match status" value="1"/>
</dbReference>
<organism evidence="2 3">
    <name type="scientific">Pseudorhodobacter turbinis</name>
    <dbReference type="NCBI Taxonomy" id="2500533"/>
    <lineage>
        <taxon>Bacteria</taxon>
        <taxon>Pseudomonadati</taxon>
        <taxon>Pseudomonadota</taxon>
        <taxon>Alphaproteobacteria</taxon>
        <taxon>Rhodobacterales</taxon>
        <taxon>Paracoccaceae</taxon>
        <taxon>Pseudorhodobacter</taxon>
    </lineage>
</organism>
<dbReference type="GO" id="GO:0046872">
    <property type="term" value="F:metal ion binding"/>
    <property type="evidence" value="ECO:0007669"/>
    <property type="project" value="InterPro"/>
</dbReference>
<gene>
    <name evidence="2" type="ORF">EOK75_07080</name>
</gene>
<dbReference type="AlphaFoldDB" id="A0A4V1E0R3"/>
<name>A0A4V1E0R3_9RHOB</name>
<dbReference type="RefSeq" id="WP_137193201.1">
    <property type="nucleotide sequence ID" value="NZ_CP039964.1"/>
</dbReference>
<dbReference type="InterPro" id="IPR006121">
    <property type="entry name" value="HMA_dom"/>
</dbReference>
<dbReference type="PROSITE" id="PS50846">
    <property type="entry name" value="HMA_2"/>
    <property type="match status" value="1"/>
</dbReference>
<dbReference type="EMBL" id="CP039964">
    <property type="protein sequence ID" value="QCO55534.1"/>
    <property type="molecule type" value="Genomic_DNA"/>
</dbReference>
<dbReference type="InterPro" id="IPR036163">
    <property type="entry name" value="HMA_dom_sf"/>
</dbReference>
<reference evidence="2 3" key="1">
    <citation type="submission" date="2019-05" db="EMBL/GenBank/DDBJ databases">
        <title>Pseudorhodobacter turbinis sp. nov., isolated from the gut of the Korean turban shell.</title>
        <authorList>
            <person name="Jeong Y.-S."/>
            <person name="Kang W.-R."/>
            <person name="Bae J.-W."/>
        </authorList>
    </citation>
    <scope>NUCLEOTIDE SEQUENCE [LARGE SCALE GENOMIC DNA]</scope>
    <source>
        <strain evidence="2 3">S12M18</strain>
    </source>
</reference>
<dbReference type="Gene3D" id="3.30.70.100">
    <property type="match status" value="1"/>
</dbReference>
<sequence>MTTLSIPEMSCSHCKASVEKAIKSVDPTAVLDFDMVARTVAVQSDAITDAMRAALKTVGYEATAA</sequence>
<keyword evidence="3" id="KW-1185">Reference proteome</keyword>
<feature type="domain" description="HMA" evidence="1">
    <location>
        <begin position="1"/>
        <end position="63"/>
    </location>
</feature>